<dbReference type="EMBL" id="JQ844183">
    <property type="protein sequence ID" value="AGS52140.1"/>
    <property type="molecule type" value="Genomic_DNA"/>
</dbReference>
<dbReference type="PIRSF" id="PIRSF037246">
    <property type="entry name" value="UCP037246"/>
    <property type="match status" value="1"/>
</dbReference>
<dbReference type="AlphaFoldDB" id="A0A806KKJ7"/>
<evidence type="ECO:0000259" key="1">
    <source>
        <dbReference type="Pfam" id="PF02229"/>
    </source>
</evidence>
<dbReference type="GO" id="GO:0006355">
    <property type="term" value="P:regulation of DNA-templated transcription"/>
    <property type="evidence" value="ECO:0007669"/>
    <property type="project" value="InterPro"/>
</dbReference>
<protein>
    <submittedName>
        <fullName evidence="2">Seryl-tRNA synthetase related protein</fullName>
    </submittedName>
</protein>
<reference evidence="2" key="1">
    <citation type="submission" date="2012-03" db="EMBL/GenBank/DDBJ databases">
        <title>Functional metagenomics reveals considerable lignocellulase gene clusters in the gut microbiome of a wood-feeding higher termite.</title>
        <authorList>
            <person name="Liu N."/>
        </authorList>
    </citation>
    <scope>NUCLEOTIDE SEQUENCE</scope>
</reference>
<accession>A0A806KKJ7</accession>
<proteinExistence type="predicted"/>
<dbReference type="InterPro" id="IPR003173">
    <property type="entry name" value="PC4_C"/>
</dbReference>
<dbReference type="Pfam" id="PF02229">
    <property type="entry name" value="PC4"/>
    <property type="match status" value="1"/>
</dbReference>
<keyword evidence="2" id="KW-0436">Ligase</keyword>
<evidence type="ECO:0000313" key="2">
    <source>
        <dbReference type="EMBL" id="AGS52140.1"/>
    </source>
</evidence>
<dbReference type="Gene3D" id="2.30.31.70">
    <property type="match status" value="1"/>
</dbReference>
<dbReference type="GO" id="GO:0003677">
    <property type="term" value="F:DNA binding"/>
    <property type="evidence" value="ECO:0007669"/>
    <property type="project" value="InterPro"/>
</dbReference>
<keyword evidence="2" id="KW-0030">Aminoacyl-tRNA synthetase</keyword>
<name>A0A806KKJ7_9BACT</name>
<dbReference type="InterPro" id="IPR017154">
    <property type="entry name" value="PC4-like"/>
</dbReference>
<sequence length="73" mass="8514">MDEIKYEITRHIGVLSESARGWRKELNLVSWNGRPPKYDIRDWAPEREKMGKGVTLSEDELTELKKLLAGEKD</sequence>
<feature type="domain" description="Transcriptional coactivator p15 (PC4) C-terminal" evidence="1">
    <location>
        <begin position="20"/>
        <end position="66"/>
    </location>
</feature>
<dbReference type="GO" id="GO:0004812">
    <property type="term" value="F:aminoacyl-tRNA ligase activity"/>
    <property type="evidence" value="ECO:0007669"/>
    <property type="project" value="UniProtKB-KW"/>
</dbReference>
<organism evidence="2">
    <name type="scientific">uncultured bacterium contig00034</name>
    <dbReference type="NCBI Taxonomy" id="1181523"/>
    <lineage>
        <taxon>Bacteria</taxon>
        <taxon>environmental samples</taxon>
    </lineage>
</organism>